<dbReference type="Proteomes" id="UP001595839">
    <property type="component" value="Unassembled WGS sequence"/>
</dbReference>
<accession>A0ABV9B9Q4</accession>
<protein>
    <submittedName>
        <fullName evidence="1">Uncharacterized protein</fullName>
    </submittedName>
</protein>
<dbReference type="EMBL" id="JBHSFK010000061">
    <property type="protein sequence ID" value="MFC4507800.1"/>
    <property type="molecule type" value="Genomic_DNA"/>
</dbReference>
<name>A0ABV9B9Q4_9ACTN</name>
<keyword evidence="2" id="KW-1185">Reference proteome</keyword>
<comment type="caution">
    <text evidence="1">The sequence shown here is derived from an EMBL/GenBank/DDBJ whole genome shotgun (WGS) entry which is preliminary data.</text>
</comment>
<evidence type="ECO:0000313" key="1">
    <source>
        <dbReference type="EMBL" id="MFC4507800.1"/>
    </source>
</evidence>
<evidence type="ECO:0000313" key="2">
    <source>
        <dbReference type="Proteomes" id="UP001595839"/>
    </source>
</evidence>
<sequence length="45" mass="5336">MTDSTDPRKMSQRELEDCLDAMVHAEIEDSPEFRRAFRGRTRCFT</sequence>
<gene>
    <name evidence="1" type="ORF">ACFPIH_51810</name>
</gene>
<organism evidence="1 2">
    <name type="scientific">Streptomyces vulcanius</name>
    <dbReference type="NCBI Taxonomy" id="1441876"/>
    <lineage>
        <taxon>Bacteria</taxon>
        <taxon>Bacillati</taxon>
        <taxon>Actinomycetota</taxon>
        <taxon>Actinomycetes</taxon>
        <taxon>Kitasatosporales</taxon>
        <taxon>Streptomycetaceae</taxon>
        <taxon>Streptomyces</taxon>
    </lineage>
</organism>
<proteinExistence type="predicted"/>
<reference evidence="2" key="1">
    <citation type="journal article" date="2019" name="Int. J. Syst. Evol. Microbiol.">
        <title>The Global Catalogue of Microorganisms (GCM) 10K type strain sequencing project: providing services to taxonomists for standard genome sequencing and annotation.</title>
        <authorList>
            <consortium name="The Broad Institute Genomics Platform"/>
            <consortium name="The Broad Institute Genome Sequencing Center for Infectious Disease"/>
            <person name="Wu L."/>
            <person name="Ma J."/>
        </authorList>
    </citation>
    <scope>NUCLEOTIDE SEQUENCE [LARGE SCALE GENOMIC DNA]</scope>
    <source>
        <strain evidence="2">CGMCC 4.7177</strain>
    </source>
</reference>